<dbReference type="Pfam" id="PF06775">
    <property type="entry name" value="Seipin"/>
    <property type="match status" value="1"/>
</dbReference>
<evidence type="ECO:0000256" key="4">
    <source>
        <dbReference type="ARBA" id="ARBA00022989"/>
    </source>
</evidence>
<accession>A0A8J8T205</accession>
<evidence type="ECO:0000256" key="1">
    <source>
        <dbReference type="ARBA" id="ARBA00004477"/>
    </source>
</evidence>
<evidence type="ECO:0000256" key="9">
    <source>
        <dbReference type="SAM" id="SignalP"/>
    </source>
</evidence>
<keyword evidence="9" id="KW-0732">Signal</keyword>
<feature type="signal peptide" evidence="9">
    <location>
        <begin position="1"/>
        <end position="28"/>
    </location>
</feature>
<evidence type="ECO:0000313" key="11">
    <source>
        <dbReference type="Proteomes" id="UP000785679"/>
    </source>
</evidence>
<protein>
    <recommendedName>
        <fullName evidence="12">Seipin</fullName>
    </recommendedName>
</protein>
<dbReference type="AlphaFoldDB" id="A0A8J8T205"/>
<comment type="caution">
    <text evidence="10">The sequence shown here is derived from an EMBL/GenBank/DDBJ whole genome shotgun (WGS) entry which is preliminary data.</text>
</comment>
<dbReference type="GO" id="GO:0140042">
    <property type="term" value="P:lipid droplet formation"/>
    <property type="evidence" value="ECO:0007669"/>
    <property type="project" value="UniProtKB-ARBA"/>
</dbReference>
<evidence type="ECO:0000256" key="2">
    <source>
        <dbReference type="ARBA" id="ARBA00022692"/>
    </source>
</evidence>
<evidence type="ECO:0000256" key="5">
    <source>
        <dbReference type="ARBA" id="ARBA00023098"/>
    </source>
</evidence>
<feature type="region of interest" description="Disordered" evidence="7">
    <location>
        <begin position="232"/>
        <end position="266"/>
    </location>
</feature>
<sequence length="282" mass="32218">MIALMEMGMFMQLISISCLMMGPGASNGQTQYGEAEVHMEDEYYNIEVEFIAHETEKNMDRAIYLSTQLGTFRPLQQQPITIHRMGVMKHKGTFFVWIKEILSYIPIINYFFSCDPSQTIVISVAENFSNADFHISSFDFTLKNTHLHFSAAYLKIRSSLFGVRYLMRQWFYSTALLVISILTVSTFLSFISFYLIIKSGIKGILLRLYPEATASGAVKKALHLRKKDIDLSSGKGSFSSDVTDDDGEADMEDEDTEDEEESARQLSRTERMLVFIFKAVVW</sequence>
<proteinExistence type="predicted"/>
<keyword evidence="4 8" id="KW-1133">Transmembrane helix</keyword>
<evidence type="ECO:0000256" key="8">
    <source>
        <dbReference type="SAM" id="Phobius"/>
    </source>
</evidence>
<keyword evidence="6 8" id="KW-0472">Membrane</keyword>
<feature type="transmembrane region" description="Helical" evidence="8">
    <location>
        <begin position="170"/>
        <end position="197"/>
    </location>
</feature>
<dbReference type="InterPro" id="IPR009617">
    <property type="entry name" value="Seipin"/>
</dbReference>
<dbReference type="GO" id="GO:0006629">
    <property type="term" value="P:lipid metabolic process"/>
    <property type="evidence" value="ECO:0007669"/>
    <property type="project" value="UniProtKB-KW"/>
</dbReference>
<keyword evidence="11" id="KW-1185">Reference proteome</keyword>
<feature type="chain" id="PRO_5035192531" description="Seipin" evidence="9">
    <location>
        <begin position="29"/>
        <end position="282"/>
    </location>
</feature>
<reference evidence="10" key="1">
    <citation type="submission" date="2019-06" db="EMBL/GenBank/DDBJ databases">
        <authorList>
            <person name="Zheng W."/>
        </authorList>
    </citation>
    <scope>NUCLEOTIDE SEQUENCE</scope>
    <source>
        <strain evidence="10">QDHG01</strain>
    </source>
</reference>
<dbReference type="GO" id="GO:0005789">
    <property type="term" value="C:endoplasmic reticulum membrane"/>
    <property type="evidence" value="ECO:0007669"/>
    <property type="project" value="UniProtKB-SubCell"/>
</dbReference>
<evidence type="ECO:0000256" key="3">
    <source>
        <dbReference type="ARBA" id="ARBA00022824"/>
    </source>
</evidence>
<comment type="subcellular location">
    <subcellularLocation>
        <location evidence="1">Endoplasmic reticulum membrane</location>
        <topology evidence="1">Multi-pass membrane protein</topology>
    </subcellularLocation>
</comment>
<name>A0A8J8T205_HALGN</name>
<dbReference type="EMBL" id="RRYP01009049">
    <property type="protein sequence ID" value="TNV79337.1"/>
    <property type="molecule type" value="Genomic_DNA"/>
</dbReference>
<gene>
    <name evidence="10" type="ORF">FGO68_gene12983</name>
</gene>
<organism evidence="10 11">
    <name type="scientific">Halteria grandinella</name>
    <dbReference type="NCBI Taxonomy" id="5974"/>
    <lineage>
        <taxon>Eukaryota</taxon>
        <taxon>Sar</taxon>
        <taxon>Alveolata</taxon>
        <taxon>Ciliophora</taxon>
        <taxon>Intramacronucleata</taxon>
        <taxon>Spirotrichea</taxon>
        <taxon>Stichotrichia</taxon>
        <taxon>Sporadotrichida</taxon>
        <taxon>Halteriidae</taxon>
        <taxon>Halteria</taxon>
    </lineage>
</organism>
<dbReference type="OrthoDB" id="10646128at2759"/>
<evidence type="ECO:0000256" key="6">
    <source>
        <dbReference type="ARBA" id="ARBA00023136"/>
    </source>
</evidence>
<evidence type="ECO:0008006" key="12">
    <source>
        <dbReference type="Google" id="ProtNLM"/>
    </source>
</evidence>
<keyword evidence="3" id="KW-0256">Endoplasmic reticulum</keyword>
<evidence type="ECO:0000256" key="7">
    <source>
        <dbReference type="SAM" id="MobiDB-lite"/>
    </source>
</evidence>
<feature type="compositionally biased region" description="Acidic residues" evidence="7">
    <location>
        <begin position="242"/>
        <end position="261"/>
    </location>
</feature>
<keyword evidence="2 8" id="KW-0812">Transmembrane</keyword>
<evidence type="ECO:0000313" key="10">
    <source>
        <dbReference type="EMBL" id="TNV79337.1"/>
    </source>
</evidence>
<dbReference type="Proteomes" id="UP000785679">
    <property type="component" value="Unassembled WGS sequence"/>
</dbReference>
<keyword evidence="5" id="KW-0443">Lipid metabolism</keyword>